<proteinExistence type="predicted"/>
<dbReference type="EMBL" id="MT631678">
    <property type="protein sequence ID" value="QNO57087.1"/>
    <property type="molecule type" value="Genomic_DNA"/>
</dbReference>
<reference evidence="1" key="1">
    <citation type="submission" date="2020-06" db="EMBL/GenBank/DDBJ databases">
        <title>Unique genomic features of the anaerobic methanotrophic archaea.</title>
        <authorList>
            <person name="Chadwick G.L."/>
            <person name="Skennerton C.T."/>
            <person name="Laso-Perez R."/>
            <person name="Leu A.O."/>
            <person name="Speth D.R."/>
            <person name="Yu H."/>
            <person name="Morgan-Lang C."/>
            <person name="Hatzenpichler R."/>
            <person name="Goudeau D."/>
            <person name="Malmstrom R."/>
            <person name="Brazelton W.J."/>
            <person name="Woyke T."/>
            <person name="Hallam S.J."/>
            <person name="Tyson G.W."/>
            <person name="Wegener G."/>
            <person name="Boetius A."/>
            <person name="Orphan V."/>
        </authorList>
    </citation>
    <scope>NUCLEOTIDE SEQUENCE</scope>
</reference>
<evidence type="ECO:0000313" key="1">
    <source>
        <dbReference type="EMBL" id="QNO57087.1"/>
    </source>
</evidence>
<dbReference type="AlphaFoldDB" id="A0A7G9ZA03"/>
<dbReference type="SUPFAM" id="SSF53807">
    <property type="entry name" value="Helical backbone' metal receptor"/>
    <property type="match status" value="1"/>
</dbReference>
<dbReference type="Gene3D" id="3.40.50.1980">
    <property type="entry name" value="Nitrogenase molybdenum iron protein domain"/>
    <property type="match status" value="1"/>
</dbReference>
<gene>
    <name evidence="1" type="ORF">LPILPELN_00019</name>
</gene>
<organism evidence="1">
    <name type="scientific">Candidatus Methanophaga sp. ANME-1 ERB7</name>
    <dbReference type="NCBI Taxonomy" id="2759913"/>
    <lineage>
        <taxon>Archaea</taxon>
        <taxon>Methanobacteriati</taxon>
        <taxon>Methanobacteriota</taxon>
        <taxon>Stenosarchaea group</taxon>
        <taxon>Methanomicrobia</taxon>
        <taxon>Candidatus Methanophagales</taxon>
        <taxon>Candidatus Methanophagaceae</taxon>
        <taxon>Candidatus Methanophaga</taxon>
    </lineage>
</organism>
<name>A0A7G9ZA03_9EURY</name>
<protein>
    <submittedName>
        <fullName evidence="1">Uncharacterized protein</fullName>
    </submittedName>
</protein>
<sequence length="68" mass="7413">MDGLTEEQKPTVFMEAKYNGPGDIGTRGPGSASDELCVIAGGINIAGDRDTTYLHVTWEWVITENPMR</sequence>
<accession>A0A7G9ZA03</accession>